<dbReference type="Gene3D" id="3.40.50.720">
    <property type="entry name" value="NAD(P)-binding Rossmann-like Domain"/>
    <property type="match status" value="1"/>
</dbReference>
<evidence type="ECO:0000313" key="7">
    <source>
        <dbReference type="EMBL" id="CAF0717830.1"/>
    </source>
</evidence>
<evidence type="ECO:0000256" key="3">
    <source>
        <dbReference type="ARBA" id="ARBA00042000"/>
    </source>
</evidence>
<dbReference type="Pfam" id="PF13460">
    <property type="entry name" value="NAD_binding_10"/>
    <property type="match status" value="1"/>
</dbReference>
<protein>
    <recommendedName>
        <fullName evidence="2">NADH dehydrogenase [ubiquinone] 1 alpha subcomplex subunit 9, mitochondrial</fullName>
    </recommendedName>
    <alternativeName>
        <fullName evidence="4">Complex I-39kD</fullName>
    </alternativeName>
    <alternativeName>
        <fullName evidence="3">NADH-ubiquinone oxidoreductase 39 kDa subunit</fullName>
    </alternativeName>
</protein>
<comment type="similarity">
    <text evidence="1">Belongs to the complex I NDUFA9 subunit family.</text>
</comment>
<name>A0A813MAG3_9BILA</name>
<organism evidence="7 9">
    <name type="scientific">Adineta steineri</name>
    <dbReference type="NCBI Taxonomy" id="433720"/>
    <lineage>
        <taxon>Eukaryota</taxon>
        <taxon>Metazoa</taxon>
        <taxon>Spiralia</taxon>
        <taxon>Gnathifera</taxon>
        <taxon>Rotifera</taxon>
        <taxon>Eurotatoria</taxon>
        <taxon>Bdelloidea</taxon>
        <taxon>Adinetida</taxon>
        <taxon>Adinetidae</taxon>
        <taxon>Adineta</taxon>
    </lineage>
</organism>
<comment type="subunit">
    <text evidence="5">Complex I is composed of 45 different subunits. This a component of the hydrophobic protein fraction. Interacts with BLOC1S1. Interacts with SLC2A4. Interacts with CLOCK. Interacts with RAB5IF.</text>
</comment>
<dbReference type="PANTHER" id="PTHR12126:SF11">
    <property type="entry name" value="NADH DEHYDROGENASE [UBIQUINONE] 1 ALPHA SUBCOMPLEX SUBUNIT 9, MITOCHONDRIAL"/>
    <property type="match status" value="1"/>
</dbReference>
<accession>A0A813MAG3</accession>
<reference evidence="7" key="1">
    <citation type="submission" date="2021-02" db="EMBL/GenBank/DDBJ databases">
        <authorList>
            <person name="Nowell W R."/>
        </authorList>
    </citation>
    <scope>NUCLEOTIDE SEQUENCE</scope>
</reference>
<dbReference type="PANTHER" id="PTHR12126">
    <property type="entry name" value="NADH-UBIQUINONE OXIDOREDUCTASE 39 KDA SUBUNIT-RELATED"/>
    <property type="match status" value="1"/>
</dbReference>
<comment type="caution">
    <text evidence="7">The sequence shown here is derived from an EMBL/GenBank/DDBJ whole genome shotgun (WGS) entry which is preliminary data.</text>
</comment>
<evidence type="ECO:0000256" key="4">
    <source>
        <dbReference type="ARBA" id="ARBA00043145"/>
    </source>
</evidence>
<dbReference type="SUPFAM" id="SSF51735">
    <property type="entry name" value="NAD(P)-binding Rossmann-fold domains"/>
    <property type="match status" value="1"/>
</dbReference>
<dbReference type="InterPro" id="IPR016040">
    <property type="entry name" value="NAD(P)-bd_dom"/>
</dbReference>
<dbReference type="EMBL" id="CAJNOE010000006">
    <property type="protein sequence ID" value="CAF0717830.1"/>
    <property type="molecule type" value="Genomic_DNA"/>
</dbReference>
<evidence type="ECO:0000313" key="9">
    <source>
        <dbReference type="Proteomes" id="UP000663860"/>
    </source>
</evidence>
<dbReference type="InterPro" id="IPR051207">
    <property type="entry name" value="ComplexI_NDUFA9_subunit"/>
</dbReference>
<evidence type="ECO:0000256" key="1">
    <source>
        <dbReference type="ARBA" id="ARBA00038501"/>
    </source>
</evidence>
<dbReference type="EMBL" id="CAJOBB010000329">
    <property type="protein sequence ID" value="CAF3652634.1"/>
    <property type="molecule type" value="Genomic_DNA"/>
</dbReference>
<dbReference type="GO" id="GO:0003824">
    <property type="term" value="F:catalytic activity"/>
    <property type="evidence" value="ECO:0007669"/>
    <property type="project" value="UniProtKB-ARBA"/>
</dbReference>
<dbReference type="Proteomes" id="UP000663868">
    <property type="component" value="Unassembled WGS sequence"/>
</dbReference>
<dbReference type="GO" id="GO:0044877">
    <property type="term" value="F:protein-containing complex binding"/>
    <property type="evidence" value="ECO:0007669"/>
    <property type="project" value="TreeGrafter"/>
</dbReference>
<evidence type="ECO:0000256" key="5">
    <source>
        <dbReference type="ARBA" id="ARBA00046455"/>
    </source>
</evidence>
<dbReference type="InterPro" id="IPR036291">
    <property type="entry name" value="NAD(P)-bd_dom_sf"/>
</dbReference>
<dbReference type="AlphaFoldDB" id="A0A813MAG3"/>
<evidence type="ECO:0000313" key="8">
    <source>
        <dbReference type="EMBL" id="CAF3652634.1"/>
    </source>
</evidence>
<sequence>MSKILITGGTGVLGRAISEIFLSNQTNFIVGSRNQNTKTYNNTNFTSNLNSKWVYLDLLKNEGFNKCFDNDIDTILHIATVNMQKINGQPGDIILTKNLLNSIEKKNIKHFVYISVVGIDKIPFSYYKGKLECEHLIKTSSIPYTILRSTNFHDFVDAAVSEFLQRPIRIIPKSLKAQPIQVEAVAMELNKIIQGSPLNTTYDIGGKSVYNMKEILDSLMKAHHENKLVINMPAMGKILKGFAKGYNTCNNIQLSSNTWEEYLSKKYHQ</sequence>
<evidence type="ECO:0000259" key="6">
    <source>
        <dbReference type="Pfam" id="PF13460"/>
    </source>
</evidence>
<gene>
    <name evidence="7" type="ORF">IZO911_LOCUS1453</name>
    <name evidence="8" type="ORF">KXQ929_LOCUS7838</name>
</gene>
<evidence type="ECO:0000256" key="2">
    <source>
        <dbReference type="ARBA" id="ARBA00040720"/>
    </source>
</evidence>
<feature type="domain" description="NAD(P)-binding" evidence="6">
    <location>
        <begin position="8"/>
        <end position="154"/>
    </location>
</feature>
<dbReference type="Proteomes" id="UP000663860">
    <property type="component" value="Unassembled WGS sequence"/>
</dbReference>
<proteinExistence type="inferred from homology"/>